<proteinExistence type="predicted"/>
<gene>
    <name evidence="2" type="ORF">RhiirA5_448062</name>
</gene>
<dbReference type="AlphaFoldDB" id="A0A2N0NAR7"/>
<keyword evidence="1" id="KW-1133">Transmembrane helix</keyword>
<accession>A0A2N0NAR7</accession>
<comment type="caution">
    <text evidence="2">The sequence shown here is derived from an EMBL/GenBank/DDBJ whole genome shotgun (WGS) entry which is preliminary data.</text>
</comment>
<keyword evidence="1" id="KW-0472">Membrane</keyword>
<evidence type="ECO:0000313" key="2">
    <source>
        <dbReference type="EMBL" id="PKB91675.1"/>
    </source>
</evidence>
<evidence type="ECO:0000256" key="1">
    <source>
        <dbReference type="SAM" id="Phobius"/>
    </source>
</evidence>
<keyword evidence="1" id="KW-0812">Transmembrane</keyword>
<protein>
    <submittedName>
        <fullName evidence="2">Uncharacterized protein</fullName>
    </submittedName>
</protein>
<reference evidence="2 3" key="2">
    <citation type="submission" date="2017-09" db="EMBL/GenBank/DDBJ databases">
        <title>Extensive intraspecific genome diversity in a model arbuscular mycorrhizal fungus.</title>
        <authorList>
            <person name="Chen E.C."/>
            <person name="Morin E."/>
            <person name="Beaudet D."/>
            <person name="Noel J."/>
            <person name="Ndikumana S."/>
            <person name="Charron P."/>
            <person name="St-Onge C."/>
            <person name="Giorgi J."/>
            <person name="Grigoriev I.V."/>
            <person name="Roux C."/>
            <person name="Martin F.M."/>
            <person name="Corradi N."/>
        </authorList>
    </citation>
    <scope>NUCLEOTIDE SEQUENCE [LARGE SCALE GENOMIC DNA]</scope>
    <source>
        <strain evidence="2 3">A5</strain>
    </source>
</reference>
<organism evidence="2 3">
    <name type="scientific">Rhizophagus irregularis</name>
    <dbReference type="NCBI Taxonomy" id="588596"/>
    <lineage>
        <taxon>Eukaryota</taxon>
        <taxon>Fungi</taxon>
        <taxon>Fungi incertae sedis</taxon>
        <taxon>Mucoromycota</taxon>
        <taxon>Glomeromycotina</taxon>
        <taxon>Glomeromycetes</taxon>
        <taxon>Glomerales</taxon>
        <taxon>Glomeraceae</taxon>
        <taxon>Rhizophagus</taxon>
    </lineage>
</organism>
<sequence length="52" mass="6314">MQLYINFATKIKSRTKFDIRFLFIAISTISYPAILQLNLKRGYNRKRQYELQ</sequence>
<feature type="transmembrane region" description="Helical" evidence="1">
    <location>
        <begin position="20"/>
        <end position="39"/>
    </location>
</feature>
<evidence type="ECO:0000313" key="3">
    <source>
        <dbReference type="Proteomes" id="UP000232722"/>
    </source>
</evidence>
<name>A0A2N0NAR7_9GLOM</name>
<dbReference type="EMBL" id="LLXJ01014288">
    <property type="protein sequence ID" value="PKB91675.1"/>
    <property type="molecule type" value="Genomic_DNA"/>
</dbReference>
<dbReference type="Proteomes" id="UP000232722">
    <property type="component" value="Unassembled WGS sequence"/>
</dbReference>
<reference evidence="2 3" key="1">
    <citation type="submission" date="2016-04" db="EMBL/GenBank/DDBJ databases">
        <title>Genome analyses suggest a sexual origin of heterokaryosis in a supposedly ancient asexual fungus.</title>
        <authorList>
            <person name="Ropars J."/>
            <person name="Sedzielewska K."/>
            <person name="Noel J."/>
            <person name="Charron P."/>
            <person name="Farinelli L."/>
            <person name="Marton T."/>
            <person name="Kruger M."/>
            <person name="Pelin A."/>
            <person name="Brachmann A."/>
            <person name="Corradi N."/>
        </authorList>
    </citation>
    <scope>NUCLEOTIDE SEQUENCE [LARGE SCALE GENOMIC DNA]</scope>
    <source>
        <strain evidence="2 3">A5</strain>
    </source>
</reference>